<evidence type="ECO:0008006" key="5">
    <source>
        <dbReference type="Google" id="ProtNLM"/>
    </source>
</evidence>
<comment type="caution">
    <text evidence="3">The sequence shown here is derived from an EMBL/GenBank/DDBJ whole genome shotgun (WGS) entry which is preliminary data.</text>
</comment>
<name>A0A177FAM3_9EURO</name>
<evidence type="ECO:0000313" key="3">
    <source>
        <dbReference type="EMBL" id="OAG40279.1"/>
    </source>
</evidence>
<proteinExistence type="predicted"/>
<dbReference type="GeneID" id="34600728"/>
<gene>
    <name evidence="3" type="ORF">AYO21_05562</name>
</gene>
<evidence type="ECO:0000256" key="2">
    <source>
        <dbReference type="SAM" id="SignalP"/>
    </source>
</evidence>
<dbReference type="RefSeq" id="XP_022512231.1">
    <property type="nucleotide sequence ID" value="XM_022655531.1"/>
</dbReference>
<protein>
    <recommendedName>
        <fullName evidence="5">Extracellular membrane protein CFEM domain-containing protein</fullName>
    </recommendedName>
</protein>
<reference evidence="3 4" key="1">
    <citation type="submission" date="2016-03" db="EMBL/GenBank/DDBJ databases">
        <title>Draft genome sequence of the Fonsecaea monophora CBS 269.37.</title>
        <authorList>
            <person name="Bombassaro A."/>
            <person name="Vinicius W.A."/>
            <person name="De Hoog S."/>
            <person name="Sun J."/>
            <person name="Souza E.M."/>
            <person name="Raittz R.T."/>
            <person name="Costa F."/>
            <person name="Leao A.C."/>
            <person name="Tadra-Sfeir M.Z."/>
            <person name="Baura V."/>
            <person name="Balsanelli E."/>
            <person name="Pedrosa F.O."/>
            <person name="Moreno L.F."/>
            <person name="Steffens M.B."/>
            <person name="Xi L."/>
            <person name="Bocca A.L."/>
            <person name="Felipe M.S."/>
            <person name="Teixeira M."/>
            <person name="Telles Filho F.Q."/>
            <person name="Azevedo C.M."/>
            <person name="Gomes R."/>
            <person name="Vicente V.A."/>
        </authorList>
    </citation>
    <scope>NUCLEOTIDE SEQUENCE [LARGE SCALE GENOMIC DNA]</scope>
    <source>
        <strain evidence="3 4">CBS 269.37</strain>
    </source>
</reference>
<dbReference type="AlphaFoldDB" id="A0A177FAM3"/>
<evidence type="ECO:0000256" key="1">
    <source>
        <dbReference type="SAM" id="MobiDB-lite"/>
    </source>
</evidence>
<sequence length="296" mass="30469">MSVAFTLLLMLGSAIAITQAPKLPPSLLVRQDGDLASCQLVNSIAAACSASTSNLFDQGFSVAASCLCYSGSVYQPSIYDAAIEACLAYLSTASPPLYTSLAGSGQTGSPCASVGDVRTNTAIDSNLISCSSWYSMEASCSSDDINSSPPPFSIQASCLCYTSSVFAPSVFDGYWDGCLEYYKTASSAYYYETLSSPGKNLNTPCARVGDVKTSTEDGSSTASPGQTISTTPTATATTTTDTGGASSTSSNGPVETETGESAASPVVAVPGTWWLLLTMMSPLLFFQVADQGALML</sequence>
<organism evidence="3 4">
    <name type="scientific">Fonsecaea monophora</name>
    <dbReference type="NCBI Taxonomy" id="254056"/>
    <lineage>
        <taxon>Eukaryota</taxon>
        <taxon>Fungi</taxon>
        <taxon>Dikarya</taxon>
        <taxon>Ascomycota</taxon>
        <taxon>Pezizomycotina</taxon>
        <taxon>Eurotiomycetes</taxon>
        <taxon>Chaetothyriomycetidae</taxon>
        <taxon>Chaetothyriales</taxon>
        <taxon>Herpotrichiellaceae</taxon>
        <taxon>Fonsecaea</taxon>
    </lineage>
</organism>
<dbReference type="OrthoDB" id="4153189at2759"/>
<feature type="compositionally biased region" description="Low complexity" evidence="1">
    <location>
        <begin position="225"/>
        <end position="250"/>
    </location>
</feature>
<evidence type="ECO:0000313" key="4">
    <source>
        <dbReference type="Proteomes" id="UP000077002"/>
    </source>
</evidence>
<accession>A0A177FAM3</accession>
<dbReference type="EMBL" id="LVKK01000035">
    <property type="protein sequence ID" value="OAG40279.1"/>
    <property type="molecule type" value="Genomic_DNA"/>
</dbReference>
<feature type="signal peptide" evidence="2">
    <location>
        <begin position="1"/>
        <end position="16"/>
    </location>
</feature>
<feature type="chain" id="PRO_5008061011" description="Extracellular membrane protein CFEM domain-containing protein" evidence="2">
    <location>
        <begin position="17"/>
        <end position="296"/>
    </location>
</feature>
<dbReference type="Proteomes" id="UP000077002">
    <property type="component" value="Unassembled WGS sequence"/>
</dbReference>
<feature type="region of interest" description="Disordered" evidence="1">
    <location>
        <begin position="207"/>
        <end position="263"/>
    </location>
</feature>
<keyword evidence="2" id="KW-0732">Signal</keyword>
<keyword evidence="4" id="KW-1185">Reference proteome</keyword>